<dbReference type="Pfam" id="PF00386">
    <property type="entry name" value="C1q"/>
    <property type="match status" value="1"/>
</dbReference>
<dbReference type="SUPFAM" id="SSF47986">
    <property type="entry name" value="DEATH domain"/>
    <property type="match status" value="1"/>
</dbReference>
<dbReference type="InterPro" id="IPR050392">
    <property type="entry name" value="Collagen/C1q_domain"/>
</dbReference>
<dbReference type="CDD" id="cd08336">
    <property type="entry name" value="DED_FADD"/>
    <property type="match status" value="1"/>
</dbReference>
<evidence type="ECO:0000256" key="2">
    <source>
        <dbReference type="ARBA" id="ARBA00022525"/>
    </source>
</evidence>
<accession>A0A8S3R6R7</accession>
<dbReference type="GO" id="GO:0005576">
    <property type="term" value="C:extracellular region"/>
    <property type="evidence" value="ECO:0007669"/>
    <property type="project" value="UniProtKB-SubCell"/>
</dbReference>
<dbReference type="Gene3D" id="1.10.533.10">
    <property type="entry name" value="Death Domain, Fas"/>
    <property type="match status" value="1"/>
</dbReference>
<dbReference type="GO" id="GO:0042981">
    <property type="term" value="P:regulation of apoptotic process"/>
    <property type="evidence" value="ECO:0007669"/>
    <property type="project" value="InterPro"/>
</dbReference>
<feature type="domain" description="C1q" evidence="5">
    <location>
        <begin position="157"/>
        <end position="298"/>
    </location>
</feature>
<evidence type="ECO:0000259" key="5">
    <source>
        <dbReference type="PROSITE" id="PS50871"/>
    </source>
</evidence>
<dbReference type="SUPFAM" id="SSF56436">
    <property type="entry name" value="C-type lectin-like"/>
    <property type="match status" value="1"/>
</dbReference>
<dbReference type="InterPro" id="IPR016187">
    <property type="entry name" value="CTDL_fold"/>
</dbReference>
<dbReference type="InterPro" id="IPR001875">
    <property type="entry name" value="DED_dom"/>
</dbReference>
<name>A0A8S3R6R7_MYTED</name>
<dbReference type="Pfam" id="PF01335">
    <property type="entry name" value="DED"/>
    <property type="match status" value="1"/>
</dbReference>
<gene>
    <name evidence="6" type="ORF">MEDL_19315</name>
</gene>
<dbReference type="PROSITE" id="PS50871">
    <property type="entry name" value="C1Q"/>
    <property type="match status" value="1"/>
</dbReference>
<evidence type="ECO:0000259" key="4">
    <source>
        <dbReference type="PROSITE" id="PS50168"/>
    </source>
</evidence>
<dbReference type="InterPro" id="IPR001073">
    <property type="entry name" value="C1q_dom"/>
</dbReference>
<evidence type="ECO:0008006" key="8">
    <source>
        <dbReference type="Google" id="ProtNLM"/>
    </source>
</evidence>
<keyword evidence="2" id="KW-0964">Secreted</keyword>
<comment type="subcellular location">
    <subcellularLocation>
        <location evidence="1">Secreted</location>
    </subcellularLocation>
</comment>
<dbReference type="SMART" id="SM00110">
    <property type="entry name" value="C1Q"/>
    <property type="match status" value="1"/>
</dbReference>
<evidence type="ECO:0000313" key="7">
    <source>
        <dbReference type="Proteomes" id="UP000683360"/>
    </source>
</evidence>
<sequence>MESVVFDSYRILTKEVALGLSPENIKVIKFLIRDVGKGVLEKITRGTDLVQLLEERCMLSAENVEKLSTLLQVAGRNDLDKNVQQYVESAISRNLSNHDRMWIGLNDRQTEGHWVWDSDNSTLTYNDWSLGEPNGGETEGCCVFCDAKCTWSDWPYTNCPTVAFRTQLTHDVASPSADFHFVFDDIKLNIGNGYNNHHGTVVAPVSGIFFLSYRFTITPGTSSSLIRLVMKINGEIVSHAMSAYESHYITASYTNINHLNAGDDVWLEVIENNDSFAIIGNIATLGPYSVFEGFLITC</sequence>
<dbReference type="EMBL" id="CAJPWZ010000988">
    <property type="protein sequence ID" value="CAG2204893.1"/>
    <property type="molecule type" value="Genomic_DNA"/>
</dbReference>
<dbReference type="AlphaFoldDB" id="A0A8S3R6R7"/>
<feature type="domain" description="DED" evidence="4">
    <location>
        <begin position="8"/>
        <end position="85"/>
    </location>
</feature>
<dbReference type="GO" id="GO:0031012">
    <property type="term" value="C:extracellular matrix"/>
    <property type="evidence" value="ECO:0007669"/>
    <property type="project" value="TreeGrafter"/>
</dbReference>
<protein>
    <recommendedName>
        <fullName evidence="8">C-type lectin domain-containing protein</fullName>
    </recommendedName>
</protein>
<dbReference type="InterPro" id="IPR008983">
    <property type="entry name" value="Tumour_necrosis_fac-like_dom"/>
</dbReference>
<dbReference type="InterPro" id="IPR011029">
    <property type="entry name" value="DEATH-like_dom_sf"/>
</dbReference>
<evidence type="ECO:0000259" key="3">
    <source>
        <dbReference type="PROSITE" id="PS50041"/>
    </source>
</evidence>
<dbReference type="PROSITE" id="PS50041">
    <property type="entry name" value="C_TYPE_LECTIN_2"/>
    <property type="match status" value="1"/>
</dbReference>
<dbReference type="SMART" id="SM00031">
    <property type="entry name" value="DED"/>
    <property type="match status" value="1"/>
</dbReference>
<dbReference type="CDD" id="cd00037">
    <property type="entry name" value="CLECT"/>
    <property type="match status" value="1"/>
</dbReference>
<evidence type="ECO:0000313" key="6">
    <source>
        <dbReference type="EMBL" id="CAG2204893.1"/>
    </source>
</evidence>
<dbReference type="PANTHER" id="PTHR15427">
    <property type="entry name" value="EMILIN ELASTIN MICROFIBRIL INTERFACE-LOCATED PROTEIN ELASTIN MICROFIBRIL INTERFACER"/>
    <property type="match status" value="1"/>
</dbReference>
<proteinExistence type="predicted"/>
<dbReference type="OrthoDB" id="8964326at2759"/>
<dbReference type="PROSITE" id="PS50168">
    <property type="entry name" value="DED"/>
    <property type="match status" value="1"/>
</dbReference>
<comment type="caution">
    <text evidence="6">The sequence shown here is derived from an EMBL/GenBank/DDBJ whole genome shotgun (WGS) entry which is preliminary data.</text>
</comment>
<keyword evidence="7" id="KW-1185">Reference proteome</keyword>
<dbReference type="Gene3D" id="2.60.120.40">
    <property type="match status" value="1"/>
</dbReference>
<dbReference type="Proteomes" id="UP000683360">
    <property type="component" value="Unassembled WGS sequence"/>
</dbReference>
<reference evidence="6" key="1">
    <citation type="submission" date="2021-03" db="EMBL/GenBank/DDBJ databases">
        <authorList>
            <person name="Bekaert M."/>
        </authorList>
    </citation>
    <scope>NUCLEOTIDE SEQUENCE</scope>
</reference>
<dbReference type="PANTHER" id="PTHR15427:SF2">
    <property type="entry name" value="EMILIN-3"/>
    <property type="match status" value="1"/>
</dbReference>
<organism evidence="6 7">
    <name type="scientific">Mytilus edulis</name>
    <name type="common">Blue mussel</name>
    <dbReference type="NCBI Taxonomy" id="6550"/>
    <lineage>
        <taxon>Eukaryota</taxon>
        <taxon>Metazoa</taxon>
        <taxon>Spiralia</taxon>
        <taxon>Lophotrochozoa</taxon>
        <taxon>Mollusca</taxon>
        <taxon>Bivalvia</taxon>
        <taxon>Autobranchia</taxon>
        <taxon>Pteriomorphia</taxon>
        <taxon>Mytilida</taxon>
        <taxon>Mytiloidea</taxon>
        <taxon>Mytilidae</taxon>
        <taxon>Mytilinae</taxon>
        <taxon>Mytilus</taxon>
    </lineage>
</organism>
<dbReference type="SUPFAM" id="SSF49842">
    <property type="entry name" value="TNF-like"/>
    <property type="match status" value="1"/>
</dbReference>
<feature type="domain" description="C-type lectin" evidence="3">
    <location>
        <begin position="54"/>
        <end position="159"/>
    </location>
</feature>
<dbReference type="InterPro" id="IPR001304">
    <property type="entry name" value="C-type_lectin-like"/>
</dbReference>
<evidence type="ECO:0000256" key="1">
    <source>
        <dbReference type="ARBA" id="ARBA00004613"/>
    </source>
</evidence>